<feature type="compositionally biased region" description="Basic and acidic residues" evidence="1">
    <location>
        <begin position="1"/>
        <end position="14"/>
    </location>
</feature>
<accession>A0A5B7ECT2</accession>
<comment type="caution">
    <text evidence="2">The sequence shown here is derived from an EMBL/GenBank/DDBJ whole genome shotgun (WGS) entry which is preliminary data.</text>
</comment>
<protein>
    <submittedName>
        <fullName evidence="2">Uncharacterized protein</fullName>
    </submittedName>
</protein>
<gene>
    <name evidence="2" type="ORF">E2C01_023861</name>
</gene>
<feature type="compositionally biased region" description="Basic and acidic residues" evidence="1">
    <location>
        <begin position="32"/>
        <end position="47"/>
    </location>
</feature>
<dbReference type="AlphaFoldDB" id="A0A5B7ECT2"/>
<evidence type="ECO:0000313" key="2">
    <source>
        <dbReference type="EMBL" id="MPC30594.1"/>
    </source>
</evidence>
<keyword evidence="3" id="KW-1185">Reference proteome</keyword>
<dbReference type="Proteomes" id="UP000324222">
    <property type="component" value="Unassembled WGS sequence"/>
</dbReference>
<evidence type="ECO:0000256" key="1">
    <source>
        <dbReference type="SAM" id="MobiDB-lite"/>
    </source>
</evidence>
<organism evidence="2 3">
    <name type="scientific">Portunus trituberculatus</name>
    <name type="common">Swimming crab</name>
    <name type="synonym">Neptunus trituberculatus</name>
    <dbReference type="NCBI Taxonomy" id="210409"/>
    <lineage>
        <taxon>Eukaryota</taxon>
        <taxon>Metazoa</taxon>
        <taxon>Ecdysozoa</taxon>
        <taxon>Arthropoda</taxon>
        <taxon>Crustacea</taxon>
        <taxon>Multicrustacea</taxon>
        <taxon>Malacostraca</taxon>
        <taxon>Eumalacostraca</taxon>
        <taxon>Eucarida</taxon>
        <taxon>Decapoda</taxon>
        <taxon>Pleocyemata</taxon>
        <taxon>Brachyura</taxon>
        <taxon>Eubrachyura</taxon>
        <taxon>Portunoidea</taxon>
        <taxon>Portunidae</taxon>
        <taxon>Portuninae</taxon>
        <taxon>Portunus</taxon>
    </lineage>
</organism>
<sequence>MQEKERGRGDEGQSRKPGMQDNTVAHGHRGTRGHEDTRQEAPAEEKAVVFCGRRGTAEEEEEEEE</sequence>
<feature type="region of interest" description="Disordered" evidence="1">
    <location>
        <begin position="1"/>
        <end position="65"/>
    </location>
</feature>
<evidence type="ECO:0000313" key="3">
    <source>
        <dbReference type="Proteomes" id="UP000324222"/>
    </source>
</evidence>
<name>A0A5B7ECT2_PORTR</name>
<proteinExistence type="predicted"/>
<dbReference type="EMBL" id="VSRR010002283">
    <property type="protein sequence ID" value="MPC30594.1"/>
    <property type="molecule type" value="Genomic_DNA"/>
</dbReference>
<reference evidence="2 3" key="1">
    <citation type="submission" date="2019-05" db="EMBL/GenBank/DDBJ databases">
        <title>Another draft genome of Portunus trituberculatus and its Hox gene families provides insights of decapod evolution.</title>
        <authorList>
            <person name="Jeong J.-H."/>
            <person name="Song I."/>
            <person name="Kim S."/>
            <person name="Choi T."/>
            <person name="Kim D."/>
            <person name="Ryu S."/>
            <person name="Kim W."/>
        </authorList>
    </citation>
    <scope>NUCLEOTIDE SEQUENCE [LARGE SCALE GENOMIC DNA]</scope>
    <source>
        <tissue evidence="2">Muscle</tissue>
    </source>
</reference>